<dbReference type="Gene3D" id="1.10.630.10">
    <property type="entry name" value="Cytochrome P450"/>
    <property type="match status" value="1"/>
</dbReference>
<dbReference type="GO" id="GO:0020037">
    <property type="term" value="F:heme binding"/>
    <property type="evidence" value="ECO:0007669"/>
    <property type="project" value="InterPro"/>
</dbReference>
<dbReference type="Proteomes" id="UP000045706">
    <property type="component" value="Unassembled WGS sequence"/>
</dbReference>
<dbReference type="GO" id="GO:0004497">
    <property type="term" value="F:monooxygenase activity"/>
    <property type="evidence" value="ECO:0007669"/>
    <property type="project" value="InterPro"/>
</dbReference>
<dbReference type="InterPro" id="IPR036396">
    <property type="entry name" value="Cyt_P450_sf"/>
</dbReference>
<dbReference type="AlphaFoldDB" id="A0A0G4NBT6"/>
<reference evidence="2" key="1">
    <citation type="submission" date="2015-05" db="EMBL/GenBank/DDBJ databases">
        <authorList>
            <person name="Fogelqvist Johan"/>
        </authorList>
    </citation>
    <scope>NUCLEOTIDE SEQUENCE [LARGE SCALE GENOMIC DNA]</scope>
</reference>
<dbReference type="GO" id="GO:0005506">
    <property type="term" value="F:iron ion binding"/>
    <property type="evidence" value="ECO:0007669"/>
    <property type="project" value="InterPro"/>
</dbReference>
<dbReference type="SUPFAM" id="SSF48264">
    <property type="entry name" value="Cytochrome P450"/>
    <property type="match status" value="1"/>
</dbReference>
<accession>A0A0G4NBT6</accession>
<protein>
    <submittedName>
        <fullName evidence="1">Uncharacterized protein</fullName>
    </submittedName>
</protein>
<organism evidence="1 2">
    <name type="scientific">Verticillium longisporum</name>
    <name type="common">Verticillium dahliae var. longisporum</name>
    <dbReference type="NCBI Taxonomy" id="100787"/>
    <lineage>
        <taxon>Eukaryota</taxon>
        <taxon>Fungi</taxon>
        <taxon>Dikarya</taxon>
        <taxon>Ascomycota</taxon>
        <taxon>Pezizomycotina</taxon>
        <taxon>Sordariomycetes</taxon>
        <taxon>Hypocreomycetidae</taxon>
        <taxon>Glomerellales</taxon>
        <taxon>Plectosphaerellaceae</taxon>
        <taxon>Verticillium</taxon>
    </lineage>
</organism>
<dbReference type="GO" id="GO:0016705">
    <property type="term" value="F:oxidoreductase activity, acting on paired donors, with incorporation or reduction of molecular oxygen"/>
    <property type="evidence" value="ECO:0007669"/>
    <property type="project" value="InterPro"/>
</dbReference>
<evidence type="ECO:0000313" key="1">
    <source>
        <dbReference type="EMBL" id="CRK43932.1"/>
    </source>
</evidence>
<gene>
    <name evidence="1" type="ORF">BN1723_005917</name>
</gene>
<dbReference type="EMBL" id="CVQI01033717">
    <property type="protein sequence ID" value="CRK43932.1"/>
    <property type="molecule type" value="Genomic_DNA"/>
</dbReference>
<evidence type="ECO:0000313" key="2">
    <source>
        <dbReference type="Proteomes" id="UP000045706"/>
    </source>
</evidence>
<name>A0A0G4NBT6_VERLO</name>
<sequence length="260" mass="29882">MVLYEYLAWLVFWKDMYWRAATLTVLGQQTLPNHSFLFCDLITIGKVLAKCPSELAGQASLQALVWEYPEIANPGLLYLDLWPVTWSAIVVFEPRLNAQFTKRFLFPSSSLRYESECLTQCKDLVTSEGAFWKKWRSIYNPGFSVQNIQKLIPECVEEALLFRDYLEGIAESGKTIKLENQAMAAMCDIISRAVLVEGVFIFKPQTPPSSLGSKETWYIWQNNRTMYNELKPIVESQLRNHGRTEGPKTINSLAIRAYMK</sequence>
<proteinExistence type="predicted"/>